<comment type="similarity">
    <text evidence="1">Belongs to the TfdA dioxygenase family.</text>
</comment>
<dbReference type="InterPro" id="IPR042098">
    <property type="entry name" value="TauD-like_sf"/>
</dbReference>
<proteinExistence type="inferred from homology"/>
<keyword evidence="4" id="KW-0560">Oxidoreductase</keyword>
<dbReference type="GO" id="GO:0051213">
    <property type="term" value="F:dioxygenase activity"/>
    <property type="evidence" value="ECO:0007669"/>
    <property type="project" value="UniProtKB-KW"/>
</dbReference>
<dbReference type="Pfam" id="PF02668">
    <property type="entry name" value="TauD"/>
    <property type="match status" value="1"/>
</dbReference>
<dbReference type="PANTHER" id="PTHR43779:SF3">
    <property type="entry name" value="(3R)-3-[(CARBOXYMETHYL)AMINO]FATTY ACID OXYGENASE_DECARBOXYLASE"/>
    <property type="match status" value="1"/>
</dbReference>
<evidence type="ECO:0000259" key="6">
    <source>
        <dbReference type="Pfam" id="PF02668"/>
    </source>
</evidence>
<evidence type="ECO:0000256" key="1">
    <source>
        <dbReference type="ARBA" id="ARBA00005896"/>
    </source>
</evidence>
<dbReference type="GO" id="GO:0046872">
    <property type="term" value="F:metal ion binding"/>
    <property type="evidence" value="ECO:0007669"/>
    <property type="project" value="UniProtKB-KW"/>
</dbReference>
<dbReference type="EMBL" id="UINC01002293">
    <property type="protein sequence ID" value="SUZ95097.1"/>
    <property type="molecule type" value="Genomic_DNA"/>
</dbReference>
<keyword evidence="5" id="KW-0408">Iron</keyword>
<evidence type="ECO:0000256" key="2">
    <source>
        <dbReference type="ARBA" id="ARBA00022723"/>
    </source>
</evidence>
<dbReference type="Gene3D" id="3.60.130.10">
    <property type="entry name" value="Clavaminate synthase-like"/>
    <property type="match status" value="1"/>
</dbReference>
<feature type="non-terminal residue" evidence="7">
    <location>
        <position position="169"/>
    </location>
</feature>
<evidence type="ECO:0000256" key="3">
    <source>
        <dbReference type="ARBA" id="ARBA00022964"/>
    </source>
</evidence>
<protein>
    <recommendedName>
        <fullName evidence="6">TauD/TfdA-like domain-containing protein</fullName>
    </recommendedName>
</protein>
<reference evidence="7" key="1">
    <citation type="submission" date="2018-05" db="EMBL/GenBank/DDBJ databases">
        <authorList>
            <person name="Lanie J.A."/>
            <person name="Ng W.-L."/>
            <person name="Kazmierczak K.M."/>
            <person name="Andrzejewski T.M."/>
            <person name="Davidsen T.M."/>
            <person name="Wayne K.J."/>
            <person name="Tettelin H."/>
            <person name="Glass J.I."/>
            <person name="Rusch D."/>
            <person name="Podicherti R."/>
            <person name="Tsui H.-C.T."/>
            <person name="Winkler M.E."/>
        </authorList>
    </citation>
    <scope>NUCLEOTIDE SEQUENCE</scope>
</reference>
<feature type="domain" description="TauD/TfdA-like" evidence="6">
    <location>
        <begin position="4"/>
        <end position="167"/>
    </location>
</feature>
<feature type="non-terminal residue" evidence="7">
    <location>
        <position position="1"/>
    </location>
</feature>
<dbReference type="SUPFAM" id="SSF51197">
    <property type="entry name" value="Clavaminate synthase-like"/>
    <property type="match status" value="1"/>
</dbReference>
<keyword evidence="3" id="KW-0223">Dioxygenase</keyword>
<organism evidence="7">
    <name type="scientific">marine metagenome</name>
    <dbReference type="NCBI Taxonomy" id="408172"/>
    <lineage>
        <taxon>unclassified sequences</taxon>
        <taxon>metagenomes</taxon>
        <taxon>ecological metagenomes</taxon>
    </lineage>
</organism>
<keyword evidence="2" id="KW-0479">Metal-binding</keyword>
<dbReference type="InterPro" id="IPR051178">
    <property type="entry name" value="TfdA_dioxygenase"/>
</dbReference>
<evidence type="ECO:0000313" key="7">
    <source>
        <dbReference type="EMBL" id="SUZ95097.1"/>
    </source>
</evidence>
<accession>A0A381RYP4</accession>
<sequence>MRIRKTAASISADIDGVDLADLDSTEFRDIYGAWLEFSVLRIRDQELTKDELQGFSQRFGPLEYAPMGNITPEQLADVPTPFVTNISNIIEDGRPIGGLGSGEANWHTDMSYIERPPTASILIAVEVPEVGGDTEYCDMHAAFETLPAELSDRARTLSIKHDAAHDSVG</sequence>
<evidence type="ECO:0000256" key="5">
    <source>
        <dbReference type="ARBA" id="ARBA00023004"/>
    </source>
</evidence>
<dbReference type="PANTHER" id="PTHR43779">
    <property type="entry name" value="DIOXYGENASE RV0097-RELATED"/>
    <property type="match status" value="1"/>
</dbReference>
<name>A0A381RYP4_9ZZZZ</name>
<dbReference type="AlphaFoldDB" id="A0A381RYP4"/>
<evidence type="ECO:0000256" key="4">
    <source>
        <dbReference type="ARBA" id="ARBA00023002"/>
    </source>
</evidence>
<gene>
    <name evidence="7" type="ORF">METZ01_LOCUS47951</name>
</gene>
<dbReference type="InterPro" id="IPR003819">
    <property type="entry name" value="TauD/TfdA-like"/>
</dbReference>